<dbReference type="GO" id="GO:0005524">
    <property type="term" value="F:ATP binding"/>
    <property type="evidence" value="ECO:0007669"/>
    <property type="project" value="UniProtKB-KW"/>
</dbReference>
<dbReference type="EMBL" id="CP098242">
    <property type="protein sequence ID" value="WAW10369.1"/>
    <property type="molecule type" value="Genomic_DNA"/>
</dbReference>
<dbReference type="PANTHER" id="PTHR47961:SF6">
    <property type="entry name" value="DNA-DIRECTED DNA POLYMERASE"/>
    <property type="match status" value="1"/>
</dbReference>
<dbReference type="InterPro" id="IPR027417">
    <property type="entry name" value="P-loop_NTPase"/>
</dbReference>
<dbReference type="SMART" id="SM00490">
    <property type="entry name" value="HELICc"/>
    <property type="match status" value="1"/>
</dbReference>
<evidence type="ECO:0000256" key="2">
    <source>
        <dbReference type="ARBA" id="ARBA00022801"/>
    </source>
</evidence>
<dbReference type="InterPro" id="IPR050474">
    <property type="entry name" value="Hel308_SKI2-like"/>
</dbReference>
<dbReference type="SMART" id="SM00487">
    <property type="entry name" value="DEXDc"/>
    <property type="match status" value="1"/>
</dbReference>
<dbReference type="SUPFAM" id="SSF52540">
    <property type="entry name" value="P-loop containing nucleoside triphosphate hydrolases"/>
    <property type="match status" value="1"/>
</dbReference>
<evidence type="ECO:0000259" key="5">
    <source>
        <dbReference type="PROSITE" id="PS51192"/>
    </source>
</evidence>
<accession>A0A9E9LWX9</accession>
<dbReference type="PANTHER" id="PTHR47961">
    <property type="entry name" value="DNA POLYMERASE THETA, PUTATIVE (AFU_ORTHOLOGUE AFUA_1G05260)-RELATED"/>
    <property type="match status" value="1"/>
</dbReference>
<sequence length="1055" mass="118734">MLYTKVPLMKRESNSHRLFGITRSKGKMYEFGLPEELHLSVPENTEPQELFLLTIGTLGDAAAAISNAHNAEMLLPADTIEELSFSASFFDAFIQSGFSANIEREMKVLAASSYYLAGRPGSSLVLARQIENQPEDIPTGKLLHWVLRGRWESYPNDPHPFFEDKLGNVARLLAFHFYDGSNLPQLASALDLLRQQAYQGATSRDLLFVDVIVAIVRLRISSSAWTTLPKFTAITADKWANAIRRPEFPKELWPSQILLGKAGLFSGESGIIQMPTSAGKTRSIEIILRSSFLAERTKLAVVVAPFRALCHEIGTSLRQAFREDNIKVNEFSDALQLDFLEQIAELFGSEVPSTQYILVLTPEKLLYVLRQTPSILTSIGLVIYDEGHQFDTGSRGITYELLLTEIKNILPLESQTILISAVIQNAQSIANWLIGQNAKVVNGTGLLPTSRAVAFASWIERLGQLMFFESNEYSQYDYFVPRVIERHLLNRREREKNERYFPENKNSNDIALYLGIRLASQGAVAVFCGRRDTASNMAVRAVEVYERGFTLSCPATSANHEEITRLNKLVAAHFGEQSSLNKAALLGIFVHHRTTPHGLRLAIEFAMQSGKINFVVCTSTLAQGINLPIRYLIVTSLHQGGERIRVRDFQNLVGRAGRSGMHTEGLVIFSDPEIFDERNKRQTSWKFRSSVELLSPERSEDTTSSLLGVLSPIKNDDGKAEITLDPESLSRLLLSDENVWEIWADHIVKANPKYKITPQFLLRELKWRRSLIFAIESYLMANRGSSSFDEFRTSAENLALSTLAYHLASDQVKQAITTLFTTIAEHIHQEEPSSEKQSIYSKTLLGIKSAKEIEEWVSNKRELLLTLESNQQWLENVWNLFKTQLENNFFHSVEPNLLAAQVAAMWISGESYQSIFKYVKAKKGSKQWGKSQRRALTEEDIMNFCEGILGFECSLILAAISQFLSEENEFNPRLNSSLSIFQKSLKYGLPDILSISCYELGFADRVISQELSLGVQTDGFIGNSFSEALNSHMDKTKNILNNYPSYFESVLSTLV</sequence>
<dbReference type="RefSeq" id="WP_269309381.1">
    <property type="nucleotide sequence ID" value="NZ_CP098242.1"/>
</dbReference>
<keyword evidence="4" id="KW-0067">ATP-binding</keyword>
<evidence type="ECO:0000259" key="6">
    <source>
        <dbReference type="PROSITE" id="PS51194"/>
    </source>
</evidence>
<keyword evidence="2" id="KW-0378">Hydrolase</keyword>
<keyword evidence="8" id="KW-1185">Reference proteome</keyword>
<dbReference type="AlphaFoldDB" id="A0A9E9LWX9"/>
<keyword evidence="1" id="KW-0547">Nucleotide-binding</keyword>
<evidence type="ECO:0000256" key="1">
    <source>
        <dbReference type="ARBA" id="ARBA00022741"/>
    </source>
</evidence>
<gene>
    <name evidence="7" type="ORF">NB640_01500</name>
</gene>
<evidence type="ECO:0000313" key="7">
    <source>
        <dbReference type="EMBL" id="WAW10369.1"/>
    </source>
</evidence>
<dbReference type="InterPro" id="IPR014001">
    <property type="entry name" value="Helicase_ATP-bd"/>
</dbReference>
<dbReference type="GO" id="GO:0016787">
    <property type="term" value="F:hydrolase activity"/>
    <property type="evidence" value="ECO:0007669"/>
    <property type="project" value="UniProtKB-KW"/>
</dbReference>
<evidence type="ECO:0000256" key="4">
    <source>
        <dbReference type="ARBA" id="ARBA00022840"/>
    </source>
</evidence>
<dbReference type="Proteomes" id="UP001156215">
    <property type="component" value="Chromosome"/>
</dbReference>
<dbReference type="Pfam" id="PF00271">
    <property type="entry name" value="Helicase_C"/>
    <property type="match status" value="1"/>
</dbReference>
<evidence type="ECO:0000313" key="8">
    <source>
        <dbReference type="Proteomes" id="UP001156215"/>
    </source>
</evidence>
<feature type="domain" description="Helicase ATP-binding" evidence="5">
    <location>
        <begin position="261"/>
        <end position="441"/>
    </location>
</feature>
<reference evidence="7" key="1">
    <citation type="journal article" date="2022" name="Front. Microbiol.">
        <title>New perspectives on an old grouping: The genomic and phenotypic variability of Oxalobacter formigenes and the implications for calcium oxalate stone prevention.</title>
        <authorList>
            <person name="Chmiel J.A."/>
            <person name="Carr C."/>
            <person name="Stuivenberg G.A."/>
            <person name="Venema R."/>
            <person name="Chanyi R.M."/>
            <person name="Al K.F."/>
            <person name="Giguere D."/>
            <person name="Say H."/>
            <person name="Akouris P.P."/>
            <person name="Dominguez Romero S.A."/>
            <person name="Kwong A."/>
            <person name="Tai V."/>
            <person name="Koval S.F."/>
            <person name="Razvi H."/>
            <person name="Bjazevic J."/>
            <person name="Burton J.P."/>
        </authorList>
    </citation>
    <scope>NUCLEOTIDE SEQUENCE</scope>
    <source>
        <strain evidence="7">WoOx3</strain>
    </source>
</reference>
<proteinExistence type="predicted"/>
<dbReference type="GO" id="GO:0004386">
    <property type="term" value="F:helicase activity"/>
    <property type="evidence" value="ECO:0007669"/>
    <property type="project" value="UniProtKB-KW"/>
</dbReference>
<dbReference type="InterPro" id="IPR001650">
    <property type="entry name" value="Helicase_C-like"/>
</dbReference>
<dbReference type="Pfam" id="PF00270">
    <property type="entry name" value="DEAD"/>
    <property type="match status" value="1"/>
</dbReference>
<name>A0A9E9LWX9_9BURK</name>
<dbReference type="PROSITE" id="PS51192">
    <property type="entry name" value="HELICASE_ATP_BIND_1"/>
    <property type="match status" value="1"/>
</dbReference>
<dbReference type="PROSITE" id="PS51194">
    <property type="entry name" value="HELICASE_CTER"/>
    <property type="match status" value="1"/>
</dbReference>
<dbReference type="InterPro" id="IPR011545">
    <property type="entry name" value="DEAD/DEAH_box_helicase_dom"/>
</dbReference>
<dbReference type="Gene3D" id="3.40.50.300">
    <property type="entry name" value="P-loop containing nucleotide triphosphate hydrolases"/>
    <property type="match status" value="2"/>
</dbReference>
<dbReference type="GO" id="GO:0003676">
    <property type="term" value="F:nucleic acid binding"/>
    <property type="evidence" value="ECO:0007669"/>
    <property type="project" value="InterPro"/>
</dbReference>
<dbReference type="KEGG" id="ovb:NB640_01500"/>
<feature type="domain" description="Helicase C-terminal" evidence="6">
    <location>
        <begin position="508"/>
        <end position="710"/>
    </location>
</feature>
<evidence type="ECO:0000256" key="3">
    <source>
        <dbReference type="ARBA" id="ARBA00022806"/>
    </source>
</evidence>
<keyword evidence="3 7" id="KW-0347">Helicase</keyword>
<protein>
    <submittedName>
        <fullName evidence="7">DEAD/DEAH box helicase</fullName>
    </submittedName>
</protein>
<organism evidence="7 8">
    <name type="scientific">Oxalobacter vibrioformis</name>
    <dbReference type="NCBI Taxonomy" id="933080"/>
    <lineage>
        <taxon>Bacteria</taxon>
        <taxon>Pseudomonadati</taxon>
        <taxon>Pseudomonadota</taxon>
        <taxon>Betaproteobacteria</taxon>
        <taxon>Burkholderiales</taxon>
        <taxon>Oxalobacteraceae</taxon>
        <taxon>Oxalobacter</taxon>
    </lineage>
</organism>